<evidence type="ECO:0000259" key="1">
    <source>
        <dbReference type="Pfam" id="PF13460"/>
    </source>
</evidence>
<dbReference type="Pfam" id="PF13460">
    <property type="entry name" value="NAD_binding_10"/>
    <property type="match status" value="1"/>
</dbReference>
<dbReference type="RefSeq" id="WP_136402733.1">
    <property type="nucleotide sequence ID" value="NZ_SSNZ01000002.1"/>
</dbReference>
<reference evidence="2 3" key="1">
    <citation type="submission" date="2019-04" db="EMBL/GenBank/DDBJ databases">
        <title>Flavobacterium sp. nov. isolated from construction timber.</title>
        <authorList>
            <person name="Lin S.-Y."/>
            <person name="Chang C.-T."/>
            <person name="Young C.-C."/>
        </authorList>
    </citation>
    <scope>NUCLEOTIDE SEQUENCE [LARGE SCALE GENOMIC DNA]</scope>
    <source>
        <strain evidence="2 3">CC-CTC003</strain>
    </source>
</reference>
<feature type="domain" description="NAD(P)-binding" evidence="1">
    <location>
        <begin position="10"/>
        <end position="199"/>
    </location>
</feature>
<dbReference type="Proteomes" id="UP000307507">
    <property type="component" value="Unassembled WGS sequence"/>
</dbReference>
<gene>
    <name evidence="2" type="ORF">E6C50_08290</name>
</gene>
<proteinExistence type="predicted"/>
<accession>A0A4S4A1F0</accession>
<evidence type="ECO:0000313" key="3">
    <source>
        <dbReference type="Proteomes" id="UP000307507"/>
    </source>
</evidence>
<dbReference type="InterPro" id="IPR016040">
    <property type="entry name" value="NAD(P)-bd_dom"/>
</dbReference>
<evidence type="ECO:0000313" key="2">
    <source>
        <dbReference type="EMBL" id="THF51749.1"/>
    </source>
</evidence>
<protein>
    <submittedName>
        <fullName evidence="2">Epimerase</fullName>
    </submittedName>
</protein>
<dbReference type="SUPFAM" id="SSF51735">
    <property type="entry name" value="NAD(P)-binding Rossmann-fold domains"/>
    <property type="match status" value="1"/>
</dbReference>
<dbReference type="OrthoDB" id="9790734at2"/>
<dbReference type="EMBL" id="SSNZ01000002">
    <property type="protein sequence ID" value="THF51749.1"/>
    <property type="molecule type" value="Genomic_DNA"/>
</dbReference>
<keyword evidence="3" id="KW-1185">Reference proteome</keyword>
<dbReference type="Gene3D" id="3.40.50.720">
    <property type="entry name" value="NAD(P)-binding Rossmann-like Domain"/>
    <property type="match status" value="1"/>
</dbReference>
<dbReference type="PANTHER" id="PTHR43355">
    <property type="entry name" value="FLAVIN REDUCTASE (NADPH)"/>
    <property type="match status" value="1"/>
</dbReference>
<organism evidence="2 3">
    <name type="scientific">Flavobacterium supellecticarium</name>
    <dbReference type="NCBI Taxonomy" id="2565924"/>
    <lineage>
        <taxon>Bacteria</taxon>
        <taxon>Pseudomonadati</taxon>
        <taxon>Bacteroidota</taxon>
        <taxon>Flavobacteriia</taxon>
        <taxon>Flavobacteriales</taxon>
        <taxon>Flavobacteriaceae</taxon>
        <taxon>Flavobacterium</taxon>
    </lineage>
</organism>
<dbReference type="PANTHER" id="PTHR43355:SF2">
    <property type="entry name" value="FLAVIN REDUCTASE (NADPH)"/>
    <property type="match status" value="1"/>
</dbReference>
<dbReference type="InterPro" id="IPR036291">
    <property type="entry name" value="NAD(P)-bd_dom_sf"/>
</dbReference>
<dbReference type="GO" id="GO:0016646">
    <property type="term" value="F:oxidoreductase activity, acting on the CH-NH group of donors, NAD or NADP as acceptor"/>
    <property type="evidence" value="ECO:0007669"/>
    <property type="project" value="TreeGrafter"/>
</dbReference>
<sequence length="213" mass="24401">MKTIKIAVIGGTGKSGKYLVQQLLKKGFSIRLLLRNPENYDTQNPLLEIVKGDVRNFESVLLLLQDCDRVVSTLGQPKGEPTIFSTATGHIIKAMHHYKLSRYIVTTGLNVNTPADVKSDTVQMATQWMYDHFPETTYDKQKEYELLTQSDLDWTMIRLPLIRQTDESFPYHTSLTDCPGDFISATDLADFVLQEMEQPRFIRQAPFLYSFDQ</sequence>
<name>A0A4S4A1F0_9FLAO</name>
<dbReference type="InterPro" id="IPR051606">
    <property type="entry name" value="Polyketide_Oxido-like"/>
</dbReference>
<dbReference type="AlphaFoldDB" id="A0A4S4A1F0"/>
<comment type="caution">
    <text evidence="2">The sequence shown here is derived from an EMBL/GenBank/DDBJ whole genome shotgun (WGS) entry which is preliminary data.</text>
</comment>